<evidence type="ECO:0000313" key="1">
    <source>
        <dbReference type="EMBL" id="HAE7767466.1"/>
    </source>
</evidence>
<gene>
    <name evidence="1" type="ORF">GNB58_004557</name>
</gene>
<accession>A0A736R9U1</accession>
<protein>
    <recommendedName>
        <fullName evidence="2">Prophage protein</fullName>
    </recommendedName>
</protein>
<evidence type="ECO:0008006" key="2">
    <source>
        <dbReference type="Google" id="ProtNLM"/>
    </source>
</evidence>
<proteinExistence type="predicted"/>
<dbReference type="AlphaFoldDB" id="A0A736R9U1"/>
<organism evidence="1">
    <name type="scientific">Salmonella enterica subsp. houtenae serovar 45:g,z51:-</name>
    <dbReference type="NCBI Taxonomy" id="1967611"/>
    <lineage>
        <taxon>Bacteria</taxon>
        <taxon>Pseudomonadati</taxon>
        <taxon>Pseudomonadota</taxon>
        <taxon>Gammaproteobacteria</taxon>
        <taxon>Enterobacterales</taxon>
        <taxon>Enterobacteriaceae</taxon>
        <taxon>Salmonella</taxon>
    </lineage>
</organism>
<reference evidence="1" key="2">
    <citation type="submission" date="2018-07" db="EMBL/GenBank/DDBJ databases">
        <authorList>
            <consortium name="NCBI Pathogen Detection Project"/>
        </authorList>
    </citation>
    <scope>NUCLEOTIDE SEQUENCE</scope>
    <source>
        <strain evidence="1">2584-68</strain>
    </source>
</reference>
<name>A0A736R9U1_SALHO</name>
<dbReference type="EMBL" id="DAATAH010000089">
    <property type="protein sequence ID" value="HAE7767466.1"/>
    <property type="molecule type" value="Genomic_DNA"/>
</dbReference>
<sequence length="59" mass="6299">MKKPNVKPVLLSGDQFAAICKIQERERQRSDIGVAPSVHQIARGLVAKALASMAVEGNA</sequence>
<comment type="caution">
    <text evidence="1">The sequence shown here is derived from an EMBL/GenBank/DDBJ whole genome shotgun (WGS) entry which is preliminary data.</text>
</comment>
<reference evidence="1" key="1">
    <citation type="journal article" date="2018" name="Genome Biol.">
        <title>SKESA: strategic k-mer extension for scrupulous assemblies.</title>
        <authorList>
            <person name="Souvorov A."/>
            <person name="Agarwala R."/>
            <person name="Lipman D.J."/>
        </authorList>
    </citation>
    <scope>NUCLEOTIDE SEQUENCE</scope>
    <source>
        <strain evidence="1">2584-68</strain>
    </source>
</reference>